<dbReference type="AlphaFoldDB" id="A0AAD6DUW4"/>
<name>A0AAD6DUW4_9EURO</name>
<reference evidence="3" key="1">
    <citation type="journal article" date="2023" name="IMA Fungus">
        <title>Comparative genomic study of the Penicillium genus elucidates a diverse pangenome and 15 lateral gene transfer events.</title>
        <authorList>
            <person name="Petersen C."/>
            <person name="Sorensen T."/>
            <person name="Nielsen M.R."/>
            <person name="Sondergaard T.E."/>
            <person name="Sorensen J.L."/>
            <person name="Fitzpatrick D.A."/>
            <person name="Frisvad J.C."/>
            <person name="Nielsen K.L."/>
        </authorList>
    </citation>
    <scope>NUCLEOTIDE SEQUENCE</scope>
    <source>
        <strain evidence="3">IBT 12815</strain>
    </source>
</reference>
<organism evidence="3 4">
    <name type="scientific">Penicillium hordei</name>
    <dbReference type="NCBI Taxonomy" id="40994"/>
    <lineage>
        <taxon>Eukaryota</taxon>
        <taxon>Fungi</taxon>
        <taxon>Dikarya</taxon>
        <taxon>Ascomycota</taxon>
        <taxon>Pezizomycotina</taxon>
        <taxon>Eurotiomycetes</taxon>
        <taxon>Eurotiomycetidae</taxon>
        <taxon>Eurotiales</taxon>
        <taxon>Aspergillaceae</taxon>
        <taxon>Penicillium</taxon>
    </lineage>
</organism>
<reference evidence="3" key="2">
    <citation type="submission" date="2023-01" db="EMBL/GenBank/DDBJ databases">
        <authorList>
            <person name="Petersen C."/>
        </authorList>
    </citation>
    <scope>NUCLEOTIDE SEQUENCE</scope>
    <source>
        <strain evidence="3">IBT 12815</strain>
    </source>
</reference>
<dbReference type="InterPro" id="IPR047092">
    <property type="entry name" value="AFUB_07903/YDR124W-like_hel"/>
</dbReference>
<gene>
    <name evidence="3" type="ORF">N7537_009761</name>
</gene>
<sequence length="401" mass="45415">MVTTTRAMKRSASTLQGVPGLDVALPEMIVSRPSFLLLYTHYAMIYIDHEGRLKTYESQSIQEQDTSVFNPKVCQNFLEILGERIGRHQPIDQPLAQQGLDGDNFNGSIEMVPLRVGDTKKVMVYYEDTLKRFLQCTCRVILKAFIKFIEPRKQVKHPNNGGKPPPGSAPGTRCNPEKTKLELWPSDVKHKEPDHMVKPDRIKLFLHILRKLGGYDITADKLEKIVRDAKRDLKDPREVEIIYELLRVPKAKDLGLMLVSVEQRSTTLTTKTKDLALASAYDLPGSSSIPIPLNFEVADQQDNPDYKMRPEYTNSFLQPIPSTPMISDTPVSTQNNFSWCTSDHQHTEAQATTAAGSIQTPIKTLPSQKTTPHWQLVKVLQCTIKYLWTLQAFTIWTTTTP</sequence>
<evidence type="ECO:0000256" key="1">
    <source>
        <dbReference type="SAM" id="MobiDB-lite"/>
    </source>
</evidence>
<evidence type="ECO:0000259" key="2">
    <source>
        <dbReference type="Pfam" id="PF11001"/>
    </source>
</evidence>
<dbReference type="Proteomes" id="UP001213799">
    <property type="component" value="Unassembled WGS sequence"/>
</dbReference>
<dbReference type="Pfam" id="PF11001">
    <property type="entry name" value="AFUB_07903_YDR124W_hel"/>
    <property type="match status" value="1"/>
</dbReference>
<dbReference type="EMBL" id="JAQJAE010000005">
    <property type="protein sequence ID" value="KAJ5592857.1"/>
    <property type="molecule type" value="Genomic_DNA"/>
</dbReference>
<dbReference type="PANTHER" id="PTHR36102">
    <property type="entry name" value="CHROMOSOME 10, WHOLE GENOME SHOTGUN SEQUENCE"/>
    <property type="match status" value="1"/>
</dbReference>
<feature type="region of interest" description="Disordered" evidence="1">
    <location>
        <begin position="154"/>
        <end position="174"/>
    </location>
</feature>
<evidence type="ECO:0000313" key="4">
    <source>
        <dbReference type="Proteomes" id="UP001213799"/>
    </source>
</evidence>
<proteinExistence type="predicted"/>
<dbReference type="GeneID" id="81591057"/>
<accession>A0AAD6DUW4</accession>
<feature type="domain" description="Subtelomeric hrmA-associated cluster protein AFUB-079030/YDR124W-like helical bundle" evidence="2">
    <location>
        <begin position="116"/>
        <end position="250"/>
    </location>
</feature>
<dbReference type="InterPro" id="IPR021264">
    <property type="entry name" value="AFUB_079030/YDR124W-like"/>
</dbReference>
<dbReference type="RefSeq" id="XP_056749483.1">
    <property type="nucleotide sequence ID" value="XM_056900815.1"/>
</dbReference>
<protein>
    <recommendedName>
        <fullName evidence="2">Subtelomeric hrmA-associated cluster protein AFUB-079030/YDR124W-like helical bundle domain-containing protein</fullName>
    </recommendedName>
</protein>
<keyword evidence="4" id="KW-1185">Reference proteome</keyword>
<comment type="caution">
    <text evidence="3">The sequence shown here is derived from an EMBL/GenBank/DDBJ whole genome shotgun (WGS) entry which is preliminary data.</text>
</comment>
<evidence type="ECO:0000313" key="3">
    <source>
        <dbReference type="EMBL" id="KAJ5592857.1"/>
    </source>
</evidence>
<dbReference type="PANTHER" id="PTHR36102:SF5">
    <property type="entry name" value="YDR124W-LIKE HELICAL BUNDLE DOMAIN-CONTAINING PROTEIN"/>
    <property type="match status" value="1"/>
</dbReference>